<evidence type="ECO:0000256" key="5">
    <source>
        <dbReference type="ARBA" id="ARBA00022989"/>
    </source>
</evidence>
<evidence type="ECO:0000313" key="10">
    <source>
        <dbReference type="Proteomes" id="UP000243528"/>
    </source>
</evidence>
<dbReference type="InterPro" id="IPR051393">
    <property type="entry name" value="ABC_transporter_permease"/>
</dbReference>
<keyword evidence="2 7" id="KW-0813">Transport</keyword>
<dbReference type="GO" id="GO:0055085">
    <property type="term" value="P:transmembrane transport"/>
    <property type="evidence" value="ECO:0007669"/>
    <property type="project" value="InterPro"/>
</dbReference>
<dbReference type="AlphaFoldDB" id="A0A2P8D9F0"/>
<keyword evidence="10" id="KW-1185">Reference proteome</keyword>
<dbReference type="CDD" id="cd06261">
    <property type="entry name" value="TM_PBP2"/>
    <property type="match status" value="1"/>
</dbReference>
<dbReference type="EMBL" id="PYGE01000030">
    <property type="protein sequence ID" value="PSK93833.1"/>
    <property type="molecule type" value="Genomic_DNA"/>
</dbReference>
<dbReference type="PANTHER" id="PTHR30193:SF37">
    <property type="entry name" value="INNER MEMBRANE ABC TRANSPORTER PERMEASE PROTEIN YCJO"/>
    <property type="match status" value="1"/>
</dbReference>
<feature type="transmembrane region" description="Helical" evidence="7">
    <location>
        <begin position="199"/>
        <end position="222"/>
    </location>
</feature>
<dbReference type="SUPFAM" id="SSF161098">
    <property type="entry name" value="MetI-like"/>
    <property type="match status" value="1"/>
</dbReference>
<dbReference type="InterPro" id="IPR035906">
    <property type="entry name" value="MetI-like_sf"/>
</dbReference>
<dbReference type="Gene3D" id="1.10.3720.10">
    <property type="entry name" value="MetI-like"/>
    <property type="match status" value="1"/>
</dbReference>
<evidence type="ECO:0000256" key="6">
    <source>
        <dbReference type="ARBA" id="ARBA00023136"/>
    </source>
</evidence>
<feature type="domain" description="ABC transmembrane type-1" evidence="8">
    <location>
        <begin position="57"/>
        <end position="269"/>
    </location>
</feature>
<sequence>MGYVLPAVVFFTVFAVVPLVLVVVLSFTSWPGFGDIRWTGLDNWERLIGDERVRESTGITLALTASTWLTQTPMAIAIGVWAAGRQRNRAVLSTIFFLPLLMSSAAIAVLFHRFLDPNYGMARDLGPLIGFPDGNILGTAHGAFLVIVFVSAWQWVPFHSLLYQAAARNVPTVLYDAATIDGAGRWDMFWRITLPQLRYTVVTSSVIMIVGSLITFETVLLITGGGPGGATRILPYLMYSAGFEAFEMGYASAIATVLVVVATAFSLLIVRFSGFTKMRSTLEGM</sequence>
<dbReference type="Pfam" id="PF00528">
    <property type="entry name" value="BPD_transp_1"/>
    <property type="match status" value="1"/>
</dbReference>
<feature type="transmembrane region" description="Helical" evidence="7">
    <location>
        <begin position="95"/>
        <end position="115"/>
    </location>
</feature>
<evidence type="ECO:0000256" key="1">
    <source>
        <dbReference type="ARBA" id="ARBA00004651"/>
    </source>
</evidence>
<evidence type="ECO:0000256" key="2">
    <source>
        <dbReference type="ARBA" id="ARBA00022448"/>
    </source>
</evidence>
<keyword evidence="3" id="KW-1003">Cell membrane</keyword>
<dbReference type="PROSITE" id="PS50928">
    <property type="entry name" value="ABC_TM1"/>
    <property type="match status" value="1"/>
</dbReference>
<comment type="caution">
    <text evidence="9">The sequence shown here is derived from an EMBL/GenBank/DDBJ whole genome shotgun (WGS) entry which is preliminary data.</text>
</comment>
<dbReference type="OrthoDB" id="9804439at2"/>
<evidence type="ECO:0000313" key="9">
    <source>
        <dbReference type="EMBL" id="PSK93833.1"/>
    </source>
</evidence>
<dbReference type="PANTHER" id="PTHR30193">
    <property type="entry name" value="ABC TRANSPORTER PERMEASE PROTEIN"/>
    <property type="match status" value="1"/>
</dbReference>
<proteinExistence type="inferred from homology"/>
<organism evidence="9 10">
    <name type="scientific">Haloactinopolyspora alba</name>
    <dbReference type="NCBI Taxonomy" id="648780"/>
    <lineage>
        <taxon>Bacteria</taxon>
        <taxon>Bacillati</taxon>
        <taxon>Actinomycetota</taxon>
        <taxon>Actinomycetes</taxon>
        <taxon>Jiangellales</taxon>
        <taxon>Jiangellaceae</taxon>
        <taxon>Haloactinopolyspora</taxon>
    </lineage>
</organism>
<feature type="transmembrane region" description="Helical" evidence="7">
    <location>
        <begin position="248"/>
        <end position="270"/>
    </location>
</feature>
<feature type="transmembrane region" description="Helical" evidence="7">
    <location>
        <begin position="135"/>
        <end position="156"/>
    </location>
</feature>
<dbReference type="GO" id="GO:0005886">
    <property type="term" value="C:plasma membrane"/>
    <property type="evidence" value="ECO:0007669"/>
    <property type="project" value="UniProtKB-SubCell"/>
</dbReference>
<dbReference type="Proteomes" id="UP000243528">
    <property type="component" value="Unassembled WGS sequence"/>
</dbReference>
<feature type="transmembrane region" description="Helical" evidence="7">
    <location>
        <begin position="59"/>
        <end position="83"/>
    </location>
</feature>
<comment type="similarity">
    <text evidence="7">Belongs to the binding-protein-dependent transport system permease family.</text>
</comment>
<keyword evidence="4 7" id="KW-0812">Transmembrane</keyword>
<dbReference type="InterPro" id="IPR000515">
    <property type="entry name" value="MetI-like"/>
</dbReference>
<feature type="transmembrane region" description="Helical" evidence="7">
    <location>
        <begin position="7"/>
        <end position="30"/>
    </location>
</feature>
<evidence type="ECO:0000256" key="7">
    <source>
        <dbReference type="RuleBase" id="RU363032"/>
    </source>
</evidence>
<comment type="subcellular location">
    <subcellularLocation>
        <location evidence="1 7">Cell membrane</location>
        <topology evidence="1 7">Multi-pass membrane protein</topology>
    </subcellularLocation>
</comment>
<name>A0A2P8D9F0_9ACTN</name>
<evidence type="ECO:0000256" key="4">
    <source>
        <dbReference type="ARBA" id="ARBA00022692"/>
    </source>
</evidence>
<keyword evidence="5 7" id="KW-1133">Transmembrane helix</keyword>
<reference evidence="9 10" key="1">
    <citation type="submission" date="2018-03" db="EMBL/GenBank/DDBJ databases">
        <title>Genomic Encyclopedia of Archaeal and Bacterial Type Strains, Phase II (KMG-II): from individual species to whole genera.</title>
        <authorList>
            <person name="Goeker M."/>
        </authorList>
    </citation>
    <scope>NUCLEOTIDE SEQUENCE [LARGE SCALE GENOMIC DNA]</scope>
    <source>
        <strain evidence="9 10">DSM 45211</strain>
    </source>
</reference>
<accession>A0A2P8D9F0</accession>
<protein>
    <submittedName>
        <fullName evidence="9">Xylobiose transport system permease protein</fullName>
    </submittedName>
</protein>
<dbReference type="RefSeq" id="WP_106539894.1">
    <property type="nucleotide sequence ID" value="NZ_PYGE01000030.1"/>
</dbReference>
<gene>
    <name evidence="9" type="ORF">CLV30_13022</name>
</gene>
<evidence type="ECO:0000259" key="8">
    <source>
        <dbReference type="PROSITE" id="PS50928"/>
    </source>
</evidence>
<keyword evidence="6 7" id="KW-0472">Membrane</keyword>
<evidence type="ECO:0000256" key="3">
    <source>
        <dbReference type="ARBA" id="ARBA00022475"/>
    </source>
</evidence>